<gene>
    <name evidence="2" type="ORF">ASJ81_07060</name>
</gene>
<reference evidence="2 3" key="1">
    <citation type="journal article" date="2017" name="BMC Genomics">
        <title>Genomic analysis of methanogenic archaea reveals a shift towards energy conservation.</title>
        <authorList>
            <person name="Gilmore S.P."/>
            <person name="Henske J.K."/>
            <person name="Sexton J.A."/>
            <person name="Solomon K.V."/>
            <person name="Seppala S."/>
            <person name="Yoo J.I."/>
            <person name="Huyett L.M."/>
            <person name="Pressman A."/>
            <person name="Cogan J.Z."/>
            <person name="Kivenson V."/>
            <person name="Peng X."/>
            <person name="Tan Y."/>
            <person name="Valentine D.L."/>
            <person name="O'Malley M.A."/>
        </authorList>
    </citation>
    <scope>NUCLEOTIDE SEQUENCE [LARGE SCALE GENOMIC DNA]</scope>
    <source>
        <strain evidence="2 3">MC-15</strain>
    </source>
</reference>
<dbReference type="AlphaFoldDB" id="A0A2A2HSL7"/>
<feature type="transmembrane region" description="Helical" evidence="1">
    <location>
        <begin position="174"/>
        <end position="192"/>
    </location>
</feature>
<feature type="transmembrane region" description="Helical" evidence="1">
    <location>
        <begin position="63"/>
        <end position="82"/>
    </location>
</feature>
<accession>A0A2A2HSL7</accession>
<feature type="transmembrane region" description="Helical" evidence="1">
    <location>
        <begin position="124"/>
        <end position="150"/>
    </location>
</feature>
<feature type="transmembrane region" description="Helical" evidence="1">
    <location>
        <begin position="235"/>
        <end position="256"/>
    </location>
</feature>
<evidence type="ECO:0000256" key="1">
    <source>
        <dbReference type="SAM" id="Phobius"/>
    </source>
</evidence>
<organism evidence="2 3">
    <name type="scientific">Methanosarcina spelaei</name>
    <dbReference type="NCBI Taxonomy" id="1036679"/>
    <lineage>
        <taxon>Archaea</taxon>
        <taxon>Methanobacteriati</taxon>
        <taxon>Methanobacteriota</taxon>
        <taxon>Stenosarchaea group</taxon>
        <taxon>Methanomicrobia</taxon>
        <taxon>Methanosarcinales</taxon>
        <taxon>Methanosarcinaceae</taxon>
        <taxon>Methanosarcina</taxon>
    </lineage>
</organism>
<keyword evidence="3" id="KW-1185">Reference proteome</keyword>
<evidence type="ECO:0008006" key="4">
    <source>
        <dbReference type="Google" id="ProtNLM"/>
    </source>
</evidence>
<feature type="transmembrane region" description="Helical" evidence="1">
    <location>
        <begin position="204"/>
        <end position="223"/>
    </location>
</feature>
<dbReference type="Proteomes" id="UP000218164">
    <property type="component" value="Unassembled WGS sequence"/>
</dbReference>
<feature type="transmembrane region" description="Helical" evidence="1">
    <location>
        <begin position="38"/>
        <end position="57"/>
    </location>
</feature>
<proteinExistence type="predicted"/>
<sequence length="614" mass="70043">MVYVSKGTILEDSVKKNIHNIKVNKIRFYLTQGFNEKYLLFIKGYLLMMTIMFFSVAYNRFTYFILIGIFLLSIFTIFKIELDKIFKTRLTQRIVYYILLLVVAGITAYFIREVTFDHSNVNNASSFISLIVESEAAIIAIVVSLSLVAVQQTSSSYSARVINIFKDSKRNPDFFILMVTYAFCIIFGVYLQKMIITSISGNTTLGQVFIFDNFLINIIKVLSSSNISMGSLFEIYTWFLYAFFIFSLLALGSYLLETLEMFKPHILIKLLSENIRVDSIKSAIELENSNSMDENGKIQPIEDTIQPIVDVLQGSMMAYDYGTTSYGLRIIENKAIQIIKDKDYDLTCKEAIVKRIIDYIKIVGVIAVKQEMERTVIDTSITLSNIGTVLIEEKLYTPIPSITYSLKKIAKNSLTKDNLLDSSVQTIDALQKIGNMMVENNEKSIVKKIINSVGEIGISAITPQNNELNVLIYRITEVLEEFGKKVIEKKWEIEIEVVIINLGNIGSKIIDKEPITRDAELSELKLLTSLYSIAKVAIEEDLEDPIYDITSTIRNIGVRVSDKKPYIIYRARNFLQYIHKALSSRCLDAVPENVWIKLCKHVSEREKELDSLIE</sequence>
<dbReference type="EMBL" id="LMVP01000279">
    <property type="protein sequence ID" value="PAV12338.1"/>
    <property type="molecule type" value="Genomic_DNA"/>
</dbReference>
<feature type="transmembrane region" description="Helical" evidence="1">
    <location>
        <begin position="94"/>
        <end position="112"/>
    </location>
</feature>
<name>A0A2A2HSL7_9EURY</name>
<keyword evidence="1" id="KW-0472">Membrane</keyword>
<protein>
    <recommendedName>
        <fullName evidence="4">DUF2254 domain-containing protein</fullName>
    </recommendedName>
</protein>
<keyword evidence="1" id="KW-0812">Transmembrane</keyword>
<keyword evidence="1" id="KW-1133">Transmembrane helix</keyword>
<evidence type="ECO:0000313" key="3">
    <source>
        <dbReference type="Proteomes" id="UP000218164"/>
    </source>
</evidence>
<evidence type="ECO:0000313" key="2">
    <source>
        <dbReference type="EMBL" id="PAV12338.1"/>
    </source>
</evidence>
<comment type="caution">
    <text evidence="2">The sequence shown here is derived from an EMBL/GenBank/DDBJ whole genome shotgun (WGS) entry which is preliminary data.</text>
</comment>